<comment type="similarity">
    <text evidence="1">Belongs to the proteasome subunit S14 family.</text>
</comment>
<keyword evidence="5" id="KW-1185">Reference proteome</keyword>
<dbReference type="HOGENOM" id="CLU_046003_1_0_1"/>
<evidence type="ECO:0000313" key="4">
    <source>
        <dbReference type="EMBL" id="CCK70051.1"/>
    </source>
</evidence>
<dbReference type="OrthoDB" id="8775810at2759"/>
<keyword evidence="2" id="KW-0647">Proteasome</keyword>
<dbReference type="KEGG" id="kng:KNAG_0D03020"/>
<dbReference type="Gene3D" id="1.25.40.990">
    <property type="match status" value="1"/>
</dbReference>
<gene>
    <name evidence="4" type="primary">KNAG0D03020</name>
    <name evidence="4" type="ordered locus">KNAG_0D03020</name>
</gene>
<dbReference type="Pfam" id="PF10075">
    <property type="entry name" value="CSN8_PSD8_EIF3K"/>
    <property type="match status" value="1"/>
</dbReference>
<dbReference type="SUPFAM" id="SSF46785">
    <property type="entry name" value="Winged helix' DNA-binding domain"/>
    <property type="match status" value="1"/>
</dbReference>
<dbReference type="GO" id="GO:0008541">
    <property type="term" value="C:proteasome regulatory particle, lid subcomplex"/>
    <property type="evidence" value="ECO:0007669"/>
    <property type="project" value="EnsemblFungi"/>
</dbReference>
<sequence length="276" mass="31548">MSNSLGEQVKKLIAHSEAKDWEQCSQLASAVEIELLKTGILFPDKQRALAEQQYMVDLNTTKKILEIGALAAINVSEFQKFKDYYKKLSLWYFNDTVDTWAKSDKRAKIVCLYLLILLSEGEVTTFHSELEFLDKHLGSLEDDEFLSYPVKVDRWLMEGAYQNAWDLLESGLQIPEFDLLSQSLMDAIRDEIARNIELTYDHLPLSSLKALLFFDSEKVAEKYAGTRGWTVQDSVVHFPSRQQDAEGPEDAGTGTDNEYKLILRSLNYAKELETIV</sequence>
<evidence type="ECO:0000259" key="3">
    <source>
        <dbReference type="PROSITE" id="PS50250"/>
    </source>
</evidence>
<dbReference type="InterPro" id="IPR036390">
    <property type="entry name" value="WH_DNA-bd_sf"/>
</dbReference>
<proteinExistence type="inferred from homology"/>
<dbReference type="eggNOG" id="KOG3151">
    <property type="taxonomic scope" value="Eukaryota"/>
</dbReference>
<name>J7S717_HUIN7</name>
<dbReference type="GO" id="GO:0005634">
    <property type="term" value="C:nucleus"/>
    <property type="evidence" value="ECO:0007669"/>
    <property type="project" value="TreeGrafter"/>
</dbReference>
<dbReference type="EMBL" id="HE978317">
    <property type="protein sequence ID" value="CCK70051.1"/>
    <property type="molecule type" value="Genomic_DNA"/>
</dbReference>
<accession>J7S717</accession>
<organism evidence="4 5">
    <name type="scientific">Huiozyma naganishii (strain ATCC MYA-139 / BCRC 22969 / CBS 8797 / KCTC 17520 / NBRC 10181 / NCYC 3082 / Yp74L-3)</name>
    <name type="common">Yeast</name>
    <name type="synonym">Kazachstania naganishii</name>
    <dbReference type="NCBI Taxonomy" id="1071383"/>
    <lineage>
        <taxon>Eukaryota</taxon>
        <taxon>Fungi</taxon>
        <taxon>Dikarya</taxon>
        <taxon>Ascomycota</taxon>
        <taxon>Saccharomycotina</taxon>
        <taxon>Saccharomycetes</taxon>
        <taxon>Saccharomycetales</taxon>
        <taxon>Saccharomycetaceae</taxon>
        <taxon>Huiozyma</taxon>
    </lineage>
</organism>
<dbReference type="GO" id="GO:0005829">
    <property type="term" value="C:cytosol"/>
    <property type="evidence" value="ECO:0007669"/>
    <property type="project" value="TreeGrafter"/>
</dbReference>
<dbReference type="AlphaFoldDB" id="J7S717"/>
<evidence type="ECO:0000256" key="2">
    <source>
        <dbReference type="ARBA" id="ARBA00022942"/>
    </source>
</evidence>
<reference evidence="4 5" key="1">
    <citation type="journal article" date="2011" name="Proc. Natl. Acad. Sci. U.S.A.">
        <title>Evolutionary erosion of yeast sex chromosomes by mating-type switching accidents.</title>
        <authorList>
            <person name="Gordon J.L."/>
            <person name="Armisen D."/>
            <person name="Proux-Wera E."/>
            <person name="Oheigeartaigh S.S."/>
            <person name="Byrne K.P."/>
            <person name="Wolfe K.H."/>
        </authorList>
    </citation>
    <scope>NUCLEOTIDE SEQUENCE [LARGE SCALE GENOMIC DNA]</scope>
    <source>
        <strain evidence="5">ATCC MYA-139 / BCRC 22969 / CBS 8797 / CCRC 22969 / KCTC 17520 / NBRC 10181 / NCYC 3082</strain>
    </source>
</reference>
<evidence type="ECO:0000256" key="1">
    <source>
        <dbReference type="ARBA" id="ARBA00009627"/>
    </source>
</evidence>
<dbReference type="RefSeq" id="XP_022464297.1">
    <property type="nucleotide sequence ID" value="XM_022607731.1"/>
</dbReference>
<evidence type="ECO:0000313" key="5">
    <source>
        <dbReference type="Proteomes" id="UP000006310"/>
    </source>
</evidence>
<protein>
    <recommendedName>
        <fullName evidence="3">PCI domain-containing protein</fullName>
    </recommendedName>
</protein>
<dbReference type="PANTHER" id="PTHR12387:SF0">
    <property type="entry name" value="26S PROTEASOME NON-ATPASE REGULATORY SUBUNIT 8"/>
    <property type="match status" value="1"/>
</dbReference>
<dbReference type="GeneID" id="34525740"/>
<dbReference type="Proteomes" id="UP000006310">
    <property type="component" value="Chromosome 4"/>
</dbReference>
<dbReference type="InterPro" id="IPR033464">
    <property type="entry name" value="CSN8_PSD8_EIF3K"/>
</dbReference>
<reference evidence="5" key="2">
    <citation type="submission" date="2012-08" db="EMBL/GenBank/DDBJ databases">
        <title>Genome sequence of Kazachstania naganishii.</title>
        <authorList>
            <person name="Gordon J.L."/>
            <person name="Armisen D."/>
            <person name="Proux-Wera E."/>
            <person name="OhEigeartaigh S.S."/>
            <person name="Byrne K.P."/>
            <person name="Wolfe K.H."/>
        </authorList>
    </citation>
    <scope>NUCLEOTIDE SEQUENCE [LARGE SCALE GENOMIC DNA]</scope>
    <source>
        <strain evidence="5">ATCC MYA-139 / BCRC 22969 / CBS 8797 / CCRC 22969 / KCTC 17520 / NBRC 10181 / NCYC 3082</strain>
    </source>
</reference>
<dbReference type="OMA" id="HKFMGLH"/>
<dbReference type="PROSITE" id="PS50250">
    <property type="entry name" value="PCI"/>
    <property type="match status" value="1"/>
</dbReference>
<dbReference type="InterPro" id="IPR006746">
    <property type="entry name" value="26S_Psome_Rpn12"/>
</dbReference>
<dbReference type="GO" id="GO:0034515">
    <property type="term" value="C:proteasome storage granule"/>
    <property type="evidence" value="ECO:0007669"/>
    <property type="project" value="EnsemblFungi"/>
</dbReference>
<feature type="domain" description="PCI" evidence="3">
    <location>
        <begin position="76"/>
        <end position="254"/>
    </location>
</feature>
<dbReference type="GO" id="GO:0043161">
    <property type="term" value="P:proteasome-mediated ubiquitin-dependent protein catabolic process"/>
    <property type="evidence" value="ECO:0007669"/>
    <property type="project" value="EnsemblFungi"/>
</dbReference>
<dbReference type="STRING" id="1071383.J7S717"/>
<dbReference type="InterPro" id="IPR000717">
    <property type="entry name" value="PCI_dom"/>
</dbReference>
<dbReference type="PANTHER" id="PTHR12387">
    <property type="entry name" value="26S PROTEASOME NON-ATPASE REGULATORY SUBUNIT 8"/>
    <property type="match status" value="1"/>
</dbReference>